<accession>A0A369KPZ0</accession>
<keyword evidence="7" id="KW-1185">Reference proteome</keyword>
<dbReference type="PROSITE" id="PS51257">
    <property type="entry name" value="PROKAR_LIPOPROTEIN"/>
    <property type="match status" value="1"/>
</dbReference>
<proteinExistence type="predicted"/>
<feature type="chain" id="PRO_5017001479" description="Leucine-rich repeat domain-containing protein" evidence="5">
    <location>
        <begin position="21"/>
        <end position="640"/>
    </location>
</feature>
<protein>
    <recommendedName>
        <fullName evidence="8">Leucine-rich repeat domain-containing protein</fullName>
    </recommendedName>
</protein>
<feature type="region of interest" description="Disordered" evidence="4">
    <location>
        <begin position="166"/>
        <end position="192"/>
    </location>
</feature>
<dbReference type="InterPro" id="IPR050328">
    <property type="entry name" value="Dev_Immune_Receptor"/>
</dbReference>
<keyword evidence="3" id="KW-0677">Repeat</keyword>
<dbReference type="PANTHER" id="PTHR24373:SF275">
    <property type="entry name" value="TIR DOMAIN-CONTAINING PROTEIN"/>
    <property type="match status" value="1"/>
</dbReference>
<feature type="signal peptide" evidence="5">
    <location>
        <begin position="1"/>
        <end position="20"/>
    </location>
</feature>
<dbReference type="AlphaFoldDB" id="A0A369KPZ0"/>
<keyword evidence="1" id="KW-0433">Leucine-rich repeat</keyword>
<dbReference type="SUPFAM" id="SSF52058">
    <property type="entry name" value="L domain-like"/>
    <property type="match status" value="1"/>
</dbReference>
<dbReference type="Pfam" id="PF13855">
    <property type="entry name" value="LRR_8"/>
    <property type="match status" value="1"/>
</dbReference>
<dbReference type="Gene3D" id="3.80.10.10">
    <property type="entry name" value="Ribonuclease Inhibitor"/>
    <property type="match status" value="1"/>
</dbReference>
<evidence type="ECO:0000256" key="3">
    <source>
        <dbReference type="ARBA" id="ARBA00022737"/>
    </source>
</evidence>
<evidence type="ECO:0000256" key="1">
    <source>
        <dbReference type="ARBA" id="ARBA00022614"/>
    </source>
</evidence>
<dbReference type="InterPro" id="IPR032675">
    <property type="entry name" value="LRR_dom_sf"/>
</dbReference>
<evidence type="ECO:0008006" key="8">
    <source>
        <dbReference type="Google" id="ProtNLM"/>
    </source>
</evidence>
<dbReference type="EMBL" id="QOVW01000032">
    <property type="protein sequence ID" value="RDB36739.1"/>
    <property type="molecule type" value="Genomic_DNA"/>
</dbReference>
<dbReference type="PROSITE" id="PS51450">
    <property type="entry name" value="LRR"/>
    <property type="match status" value="1"/>
</dbReference>
<dbReference type="SMART" id="SM00369">
    <property type="entry name" value="LRR_TYP"/>
    <property type="match status" value="2"/>
</dbReference>
<reference evidence="6" key="1">
    <citation type="submission" date="2018-04" db="EMBL/GenBank/DDBJ databases">
        <title>Draft genome sequence of the Candidatus Spirobacillus cienkowskii, a pathogen of freshwater Daphnia species, reconstructed from hemolymph metagenomic reads.</title>
        <authorList>
            <person name="Bresciani L."/>
            <person name="Lemos L.N."/>
            <person name="Wale N."/>
            <person name="Lin J.Y."/>
            <person name="Fernandes G.R."/>
            <person name="Duffy M.A."/>
            <person name="Rodrigues J.M."/>
        </authorList>
    </citation>
    <scope>NUCLEOTIDE SEQUENCE [LARGE SCALE GENOMIC DNA]</scope>
    <source>
        <strain evidence="6">Binning01</strain>
    </source>
</reference>
<dbReference type="Proteomes" id="UP000253934">
    <property type="component" value="Unassembled WGS sequence"/>
</dbReference>
<comment type="caution">
    <text evidence="6">The sequence shown here is derived from an EMBL/GenBank/DDBJ whole genome shotgun (WGS) entry which is preliminary data.</text>
</comment>
<evidence type="ECO:0000256" key="4">
    <source>
        <dbReference type="SAM" id="MobiDB-lite"/>
    </source>
</evidence>
<evidence type="ECO:0000313" key="7">
    <source>
        <dbReference type="Proteomes" id="UP000253934"/>
    </source>
</evidence>
<dbReference type="InterPro" id="IPR003591">
    <property type="entry name" value="Leu-rich_rpt_typical-subtyp"/>
</dbReference>
<organism evidence="6 7">
    <name type="scientific">Spirobacillus cienkowskii</name>
    <dbReference type="NCBI Taxonomy" id="495820"/>
    <lineage>
        <taxon>Bacteria</taxon>
        <taxon>Pseudomonadati</taxon>
        <taxon>Bdellovibrionota</taxon>
        <taxon>Oligoflexia</taxon>
        <taxon>Silvanigrellales</taxon>
        <taxon>Spirobacillus</taxon>
    </lineage>
</organism>
<name>A0A369KPZ0_9BACT</name>
<keyword evidence="2 5" id="KW-0732">Signal</keyword>
<evidence type="ECO:0000313" key="6">
    <source>
        <dbReference type="EMBL" id="RDB36739.1"/>
    </source>
</evidence>
<dbReference type="PANTHER" id="PTHR24373">
    <property type="entry name" value="SLIT RELATED LEUCINE-RICH REPEAT NEURONAL PROTEIN"/>
    <property type="match status" value="1"/>
</dbReference>
<dbReference type="InterPro" id="IPR001611">
    <property type="entry name" value="Leu-rich_rpt"/>
</dbReference>
<gene>
    <name evidence="6" type="ORF">DCC88_03535</name>
</gene>
<evidence type="ECO:0000256" key="5">
    <source>
        <dbReference type="SAM" id="SignalP"/>
    </source>
</evidence>
<feature type="compositionally biased region" description="Low complexity" evidence="4">
    <location>
        <begin position="171"/>
        <end position="192"/>
    </location>
</feature>
<evidence type="ECO:0000256" key="2">
    <source>
        <dbReference type="ARBA" id="ARBA00022729"/>
    </source>
</evidence>
<sequence length="640" mass="73862">MKTKLPLVMMLGIPFLYLFVACHKNQDYPKNFTLSESSSLLSPGDSVEVYGKYKNCSNKNSSETWEISTKQDNIYLSINKNEPNCKLIITNFNIIKNDTNKNYISENTNGVEVQENFQSDAAIFKHNDEILHGFFKIDSKKYSDKIILHAYFAENSTFILNKNNDNSTQNSASTPLDSSTSTPTEPSSLSPISPETAAQSILFDLNDYQCKNRSITEIKLQNDTNFNYYLVMDSYLNTEIKKLENKILSLSEAENEIKFFFTNVPIKNNSKKDETNTEANMLLYCKFRYYLHLVNQFLDTYKNRIIYLIPQKDSFTIGKIPRNKFGKKTSGGATENLQELSDFYIDHENLGLLKNTSNFKFINKNTNAVICQDLNLETDGNKVIATKFPNAVQTATPCTFEVHNTLNNNIETELTVLLNHTYRYWCQADPNLQAQQTAMAIGLCDKSDKEIKNVFELNLQKKEIKDLSPISGFYYLISLNLQENNITEIPPHIFDNLSLLLDLDINQNQIEKIPENIFYNSLALRILEIDLSKTNIVSNKLFSKQKILSSLSLSYNNDQKIPENIFNLNNFLAYIDIYVNNYNQISEYMFDNLSEINHIYLRDKETSDYKVPERILNRLTQFKKLQGTHHFFSKPKPKED</sequence>